<dbReference type="EMBL" id="CARXXK010000003">
    <property type="protein sequence ID" value="CAI6362608.1"/>
    <property type="molecule type" value="Genomic_DNA"/>
</dbReference>
<evidence type="ECO:0000313" key="2">
    <source>
        <dbReference type="EMBL" id="CAI6362608.1"/>
    </source>
</evidence>
<dbReference type="AlphaFoldDB" id="A0AAV0X3Q4"/>
<keyword evidence="3" id="KW-1185">Reference proteome</keyword>
<proteinExistence type="predicted"/>
<reference evidence="2 3" key="1">
    <citation type="submission" date="2023-01" db="EMBL/GenBank/DDBJ databases">
        <authorList>
            <person name="Whitehead M."/>
        </authorList>
    </citation>
    <scope>NUCLEOTIDE SEQUENCE [LARGE SCALE GENOMIC DNA]</scope>
</reference>
<feature type="compositionally biased region" description="Polar residues" evidence="1">
    <location>
        <begin position="71"/>
        <end position="80"/>
    </location>
</feature>
<protein>
    <submittedName>
        <fullName evidence="2">Uncharacterized protein</fullName>
    </submittedName>
</protein>
<name>A0AAV0X3Q4_9HEMI</name>
<gene>
    <name evidence="2" type="ORF">MEUPH1_LOCUS17664</name>
</gene>
<organism evidence="2 3">
    <name type="scientific">Macrosiphum euphorbiae</name>
    <name type="common">potato aphid</name>
    <dbReference type="NCBI Taxonomy" id="13131"/>
    <lineage>
        <taxon>Eukaryota</taxon>
        <taxon>Metazoa</taxon>
        <taxon>Ecdysozoa</taxon>
        <taxon>Arthropoda</taxon>
        <taxon>Hexapoda</taxon>
        <taxon>Insecta</taxon>
        <taxon>Pterygota</taxon>
        <taxon>Neoptera</taxon>
        <taxon>Paraneoptera</taxon>
        <taxon>Hemiptera</taxon>
        <taxon>Sternorrhyncha</taxon>
        <taxon>Aphidomorpha</taxon>
        <taxon>Aphidoidea</taxon>
        <taxon>Aphididae</taxon>
        <taxon>Macrosiphini</taxon>
        <taxon>Macrosiphum</taxon>
    </lineage>
</organism>
<feature type="region of interest" description="Disordered" evidence="1">
    <location>
        <begin position="32"/>
        <end position="80"/>
    </location>
</feature>
<dbReference type="Proteomes" id="UP001160148">
    <property type="component" value="Unassembled WGS sequence"/>
</dbReference>
<comment type="caution">
    <text evidence="2">The sequence shown here is derived from an EMBL/GenBank/DDBJ whole genome shotgun (WGS) entry which is preliminary data.</text>
</comment>
<accession>A0AAV0X3Q4</accession>
<evidence type="ECO:0000313" key="3">
    <source>
        <dbReference type="Proteomes" id="UP001160148"/>
    </source>
</evidence>
<evidence type="ECO:0000256" key="1">
    <source>
        <dbReference type="SAM" id="MobiDB-lite"/>
    </source>
</evidence>
<sequence length="80" mass="8494">MLALKLISYIATMFYNLKCTVGNVCCRNLEKAGERGRGLPGGGTPRFVGHAQRSRWSPCVGGGTAPRPSVASPTLSLTKE</sequence>